<feature type="transmembrane region" description="Helical" evidence="8">
    <location>
        <begin position="148"/>
        <end position="166"/>
    </location>
</feature>
<evidence type="ECO:0000256" key="2">
    <source>
        <dbReference type="ARBA" id="ARBA00005327"/>
    </source>
</evidence>
<evidence type="ECO:0000256" key="5">
    <source>
        <dbReference type="ARBA" id="ARBA00022989"/>
    </source>
</evidence>
<evidence type="ECO:0000313" key="9">
    <source>
        <dbReference type="Proteomes" id="UP000192223"/>
    </source>
</evidence>
<reference evidence="10" key="1">
    <citation type="submission" date="2025-08" db="UniProtKB">
        <authorList>
            <consortium name="RefSeq"/>
        </authorList>
    </citation>
    <scope>IDENTIFICATION</scope>
    <source>
        <tissue evidence="10">Entire body</tissue>
    </source>
</reference>
<dbReference type="GO" id="GO:0005886">
    <property type="term" value="C:plasma membrane"/>
    <property type="evidence" value="ECO:0007669"/>
    <property type="project" value="UniProtKB-SubCell"/>
</dbReference>
<evidence type="ECO:0000256" key="1">
    <source>
        <dbReference type="ARBA" id="ARBA00004651"/>
    </source>
</evidence>
<organism evidence="9 10">
    <name type="scientific">Agrilus planipennis</name>
    <name type="common">Emerald ash borer</name>
    <name type="synonym">Agrilus marcopoli</name>
    <dbReference type="NCBI Taxonomy" id="224129"/>
    <lineage>
        <taxon>Eukaryota</taxon>
        <taxon>Metazoa</taxon>
        <taxon>Ecdysozoa</taxon>
        <taxon>Arthropoda</taxon>
        <taxon>Hexapoda</taxon>
        <taxon>Insecta</taxon>
        <taxon>Pterygota</taxon>
        <taxon>Neoptera</taxon>
        <taxon>Endopterygota</taxon>
        <taxon>Coleoptera</taxon>
        <taxon>Polyphaga</taxon>
        <taxon>Elateriformia</taxon>
        <taxon>Buprestoidea</taxon>
        <taxon>Buprestidae</taxon>
        <taxon>Agrilinae</taxon>
        <taxon>Agrilus</taxon>
    </lineage>
</organism>
<keyword evidence="6 8" id="KW-0472">Membrane</keyword>
<dbReference type="Pfam" id="PF06151">
    <property type="entry name" value="Trehalose_recp"/>
    <property type="match status" value="1"/>
</dbReference>
<evidence type="ECO:0000256" key="7">
    <source>
        <dbReference type="ARBA" id="ARBA00023170"/>
    </source>
</evidence>
<proteinExistence type="inferred from homology"/>
<keyword evidence="7" id="KW-0675">Receptor</keyword>
<dbReference type="KEGG" id="apln:108732893"/>
<dbReference type="AlphaFoldDB" id="A0A1W4W5K4"/>
<comment type="subcellular location">
    <subcellularLocation>
        <location evidence="1">Cell membrane</location>
        <topology evidence="1">Multi-pass membrane protein</topology>
    </subcellularLocation>
</comment>
<gene>
    <name evidence="10" type="primary">LOC108732893</name>
</gene>
<dbReference type="STRING" id="224129.A0A1W4W5K4"/>
<dbReference type="GO" id="GO:0050916">
    <property type="term" value="P:sensory perception of sweet taste"/>
    <property type="evidence" value="ECO:0007669"/>
    <property type="project" value="UniProtKB-ARBA"/>
</dbReference>
<keyword evidence="9" id="KW-1185">Reference proteome</keyword>
<evidence type="ECO:0000256" key="3">
    <source>
        <dbReference type="ARBA" id="ARBA00022475"/>
    </source>
</evidence>
<dbReference type="InParanoid" id="A0A1W4W5K4"/>
<keyword evidence="3" id="KW-1003">Cell membrane</keyword>
<dbReference type="PANTHER" id="PTHR21421:SF29">
    <property type="entry name" value="GUSTATORY RECEPTOR 5A FOR TREHALOSE-RELATED"/>
    <property type="match status" value="1"/>
</dbReference>
<dbReference type="GO" id="GO:0008527">
    <property type="term" value="F:taste receptor activity"/>
    <property type="evidence" value="ECO:0007669"/>
    <property type="project" value="InterPro"/>
</dbReference>
<dbReference type="OrthoDB" id="6747435at2759"/>
<feature type="transmembrane region" description="Helical" evidence="8">
    <location>
        <begin position="63"/>
        <end position="84"/>
    </location>
</feature>
<protein>
    <submittedName>
        <fullName evidence="10">Gustatory receptor for sugar taste 64f-like</fullName>
    </submittedName>
</protein>
<dbReference type="RefSeq" id="XP_018319394.1">
    <property type="nucleotide sequence ID" value="XM_018463892.2"/>
</dbReference>
<dbReference type="GeneID" id="108732893"/>
<evidence type="ECO:0000313" key="10">
    <source>
        <dbReference type="RefSeq" id="XP_018319394.1"/>
    </source>
</evidence>
<sequence>MMNRVNIEKLSTVSIYNSLKRDSLHYCMKNILILSQICAFIPVDGISGCPHDLKFRWRSYKTIYTLLVLLLQTIYTLITIIYATKNEKNFNSFVLVLWNFRCVLSLIAFLKVAQKWPRFMQEWSEMELFMIDYPSFLNLNRNLRIKSIVFLLPGLFEHLLFIYKGFQQISHTTEGKNNPLKIYFEQMYKEVFDLINFNPIVAIMVEVGLVYIVNNKLYRKHHPETSYACFMSMSIVH</sequence>
<name>A0A1W4W5K4_AGRPL</name>
<dbReference type="PANTHER" id="PTHR21421">
    <property type="entry name" value="GUSTATORY RECEPTOR"/>
    <property type="match status" value="1"/>
</dbReference>
<evidence type="ECO:0000256" key="8">
    <source>
        <dbReference type="SAM" id="Phobius"/>
    </source>
</evidence>
<dbReference type="Proteomes" id="UP000192223">
    <property type="component" value="Unplaced"/>
</dbReference>
<keyword evidence="4 8" id="KW-0812">Transmembrane</keyword>
<evidence type="ECO:0000256" key="6">
    <source>
        <dbReference type="ARBA" id="ARBA00023136"/>
    </source>
</evidence>
<feature type="transmembrane region" description="Helical" evidence="8">
    <location>
        <begin position="90"/>
        <end position="110"/>
    </location>
</feature>
<feature type="transmembrane region" description="Helical" evidence="8">
    <location>
        <begin position="194"/>
        <end position="213"/>
    </location>
</feature>
<evidence type="ECO:0000256" key="4">
    <source>
        <dbReference type="ARBA" id="ARBA00022692"/>
    </source>
</evidence>
<comment type="similarity">
    <text evidence="2">Belongs to the insect chemoreceptor superfamily. Gustatory receptor (GR) family. Gr5a subfamily.</text>
</comment>
<dbReference type="InterPro" id="IPR009318">
    <property type="entry name" value="Gustatory_rcpt"/>
</dbReference>
<keyword evidence="5 8" id="KW-1133">Transmembrane helix</keyword>
<accession>A0A1W4W5K4</accession>